<dbReference type="Proteomes" id="UP000280104">
    <property type="component" value="Chromosome II"/>
</dbReference>
<proteinExistence type="predicted"/>
<dbReference type="InterPro" id="IPR053134">
    <property type="entry name" value="RNA-dir_DNA_polymerase"/>
</dbReference>
<feature type="domain" description="Reverse transcriptase" evidence="2">
    <location>
        <begin position="371"/>
        <end position="511"/>
    </location>
</feature>
<dbReference type="Gene3D" id="3.30.70.270">
    <property type="match status" value="2"/>
</dbReference>
<dbReference type="Gene3D" id="3.10.10.10">
    <property type="entry name" value="HIV Type 1 Reverse Transcriptase, subunit A, domain 1"/>
    <property type="match status" value="1"/>
</dbReference>
<dbReference type="PANTHER" id="PTHR24559">
    <property type="entry name" value="TRANSPOSON TY3-I GAG-POL POLYPROTEIN"/>
    <property type="match status" value="1"/>
</dbReference>
<evidence type="ECO:0000313" key="4">
    <source>
        <dbReference type="Proteomes" id="UP000280104"/>
    </source>
</evidence>
<dbReference type="AlphaFoldDB" id="A0A7H4LJP9"/>
<evidence type="ECO:0000313" key="3">
    <source>
        <dbReference type="EMBL" id="SPT18837.1"/>
    </source>
</evidence>
<gene>
    <name evidence="3" type="ORF">CAMPLR22A2D_LOCUS3450</name>
</gene>
<dbReference type="SUPFAM" id="SSF56672">
    <property type="entry name" value="DNA/RNA polymerases"/>
    <property type="match status" value="1"/>
</dbReference>
<accession>A0A7H4LJP9</accession>
<reference evidence="3 4" key="1">
    <citation type="submission" date="2018-05" db="EMBL/GenBank/DDBJ databases">
        <authorList>
            <person name="Thind KAUR A."/>
        </authorList>
    </citation>
    <scope>NUCLEOTIDE SEQUENCE [LARGE SCALE GENOMIC DNA]</scope>
</reference>
<feature type="region of interest" description="Disordered" evidence="1">
    <location>
        <begin position="634"/>
        <end position="662"/>
    </location>
</feature>
<dbReference type="Pfam" id="PF00078">
    <property type="entry name" value="RVT_1"/>
    <property type="match status" value="1"/>
</dbReference>
<evidence type="ECO:0000259" key="2">
    <source>
        <dbReference type="Pfam" id="PF00078"/>
    </source>
</evidence>
<feature type="compositionally biased region" description="Basic residues" evidence="1">
    <location>
        <begin position="209"/>
        <end position="225"/>
    </location>
</feature>
<dbReference type="InterPro" id="IPR043128">
    <property type="entry name" value="Rev_trsase/Diguanyl_cyclase"/>
</dbReference>
<dbReference type="EMBL" id="LS480641">
    <property type="protein sequence ID" value="SPT18837.1"/>
    <property type="molecule type" value="Genomic_DNA"/>
</dbReference>
<dbReference type="PANTHER" id="PTHR24559:SF444">
    <property type="entry name" value="REVERSE TRANSCRIPTASE DOMAIN-CONTAINING PROTEIN"/>
    <property type="match status" value="1"/>
</dbReference>
<protein>
    <recommendedName>
        <fullName evidence="2">Reverse transcriptase domain-containing protein</fullName>
    </recommendedName>
</protein>
<name>A0A7H4LJP9_WHEAT</name>
<organism evidence="3 4">
    <name type="scientific">Triticum aestivum</name>
    <name type="common">Wheat</name>
    <dbReference type="NCBI Taxonomy" id="4565"/>
    <lineage>
        <taxon>Eukaryota</taxon>
        <taxon>Viridiplantae</taxon>
        <taxon>Streptophyta</taxon>
        <taxon>Embryophyta</taxon>
        <taxon>Tracheophyta</taxon>
        <taxon>Spermatophyta</taxon>
        <taxon>Magnoliopsida</taxon>
        <taxon>Liliopsida</taxon>
        <taxon>Poales</taxon>
        <taxon>Poaceae</taxon>
        <taxon>BOP clade</taxon>
        <taxon>Pooideae</taxon>
        <taxon>Triticodae</taxon>
        <taxon>Triticeae</taxon>
        <taxon>Triticinae</taxon>
        <taxon>Triticum</taxon>
    </lineage>
</organism>
<dbReference type="InterPro" id="IPR043502">
    <property type="entry name" value="DNA/RNA_pol_sf"/>
</dbReference>
<sequence>MPPRYDGAADPSALLLAYEEAVLKAGGDDMVMANWLPMALTGAPRAWLLALPGSSVASWEELCGLFTARFAALAPPAVATLLGGSQAPPSGRHTRPFFRQIGAAFMRQGAPPGWAAPKADLTFDSGDHAVATVSSGVLPMLCTPTICNMAVTKTLIDGGAGLNVLSVETFSLPLRTTRAVPPQQAFLWGRRRLRPPPRADSPSRDLRHTRQLPHRAGRLRHRSHRPPVPGSKDVLTIVGDTKEALAALNLALKAAAAARPTSEATPGVKEAALAERKQLFTQDRAETKQVPVEEDGSSGATFTIGANLDPGQEEALVKFLHANKEVFAWEPKQLVGVPRGVIEHHLRVCPNVRPVKQKARRQSTEKQAFIVQETRKLEAAGVICEIVDSTAECDLLCFLDAFSGCHQIKMAVEDMEKTAFLTPCGVYCYTCMPFGLRNAGATFQRLIHIALGQQLGRNAEAYVDDIVVKSREERTLIQDLEETFASLRNMDLRLNLEKCVFGVPSDKLLGFLVSHRGIEANPEKVKAIDDMSPSQTLKEMQKLAGCVTSLGYFISKLGERALPFFKLMKKKGSFEWTPEAVQAFQDLKRHLTSPPVMVAPRPLEPLVLYLAATPYSASVALVAVQEERQAKDASCQATPPAGVIQDPEGTAKVAATPTKYQA</sequence>
<dbReference type="InterPro" id="IPR000477">
    <property type="entry name" value="RT_dom"/>
</dbReference>
<feature type="region of interest" description="Disordered" evidence="1">
    <location>
        <begin position="191"/>
        <end position="234"/>
    </location>
</feature>
<evidence type="ECO:0000256" key="1">
    <source>
        <dbReference type="SAM" id="MobiDB-lite"/>
    </source>
</evidence>
<dbReference type="CDD" id="cd01647">
    <property type="entry name" value="RT_LTR"/>
    <property type="match status" value="1"/>
</dbReference>